<dbReference type="GO" id="GO:0006352">
    <property type="term" value="P:DNA-templated transcription initiation"/>
    <property type="evidence" value="ECO:0007669"/>
    <property type="project" value="InterPro"/>
</dbReference>
<dbReference type="GO" id="GO:0016987">
    <property type="term" value="F:sigma factor activity"/>
    <property type="evidence" value="ECO:0007669"/>
    <property type="project" value="UniProtKB-KW"/>
</dbReference>
<dbReference type="Pfam" id="PF04545">
    <property type="entry name" value="Sigma70_r4"/>
    <property type="match status" value="1"/>
</dbReference>
<dbReference type="EMBL" id="VCIW01000017">
    <property type="protein sequence ID" value="TLS50045.1"/>
    <property type="molecule type" value="Genomic_DNA"/>
</dbReference>
<dbReference type="InterPro" id="IPR039425">
    <property type="entry name" value="RNA_pol_sigma-70-like"/>
</dbReference>
<dbReference type="PANTHER" id="PTHR43133:SF60">
    <property type="entry name" value="RNA POLYMERASE SIGMA FACTOR SIGV"/>
    <property type="match status" value="1"/>
</dbReference>
<dbReference type="Proteomes" id="UP000309676">
    <property type="component" value="Unassembled WGS sequence"/>
</dbReference>
<dbReference type="SUPFAM" id="SSF88659">
    <property type="entry name" value="Sigma3 and sigma4 domains of RNA polymerase sigma factors"/>
    <property type="match status" value="1"/>
</dbReference>
<proteinExistence type="inferred from homology"/>
<comment type="caution">
    <text evidence="8">The sequence shown here is derived from an EMBL/GenBank/DDBJ whole genome shotgun (WGS) entry which is preliminary data.</text>
</comment>
<dbReference type="Pfam" id="PF04542">
    <property type="entry name" value="Sigma70_r2"/>
    <property type="match status" value="1"/>
</dbReference>
<evidence type="ECO:0000313" key="8">
    <source>
        <dbReference type="EMBL" id="TLS50045.1"/>
    </source>
</evidence>
<dbReference type="InterPro" id="IPR036388">
    <property type="entry name" value="WH-like_DNA-bd_sf"/>
</dbReference>
<comment type="similarity">
    <text evidence="1">Belongs to the sigma-70 factor family. ECF subfamily.</text>
</comment>
<evidence type="ECO:0000256" key="5">
    <source>
        <dbReference type="ARBA" id="ARBA00023163"/>
    </source>
</evidence>
<evidence type="ECO:0000256" key="3">
    <source>
        <dbReference type="ARBA" id="ARBA00023082"/>
    </source>
</evidence>
<dbReference type="RefSeq" id="WP_138196529.1">
    <property type="nucleotide sequence ID" value="NZ_VCIW01000017.1"/>
</dbReference>
<dbReference type="NCBIfam" id="TIGR02937">
    <property type="entry name" value="sigma70-ECF"/>
    <property type="match status" value="1"/>
</dbReference>
<evidence type="ECO:0000313" key="9">
    <source>
        <dbReference type="Proteomes" id="UP000309676"/>
    </source>
</evidence>
<dbReference type="InterPro" id="IPR007630">
    <property type="entry name" value="RNA_pol_sigma70_r4"/>
</dbReference>
<dbReference type="Gene3D" id="1.10.1740.10">
    <property type="match status" value="1"/>
</dbReference>
<dbReference type="InterPro" id="IPR013325">
    <property type="entry name" value="RNA_pol_sigma_r2"/>
</dbReference>
<evidence type="ECO:0000256" key="4">
    <source>
        <dbReference type="ARBA" id="ARBA00023125"/>
    </source>
</evidence>
<reference evidence="8 9" key="1">
    <citation type="submission" date="2019-05" db="EMBL/GenBank/DDBJ databases">
        <authorList>
            <person name="Narsing Rao M.P."/>
            <person name="Li W.J."/>
        </authorList>
    </citation>
    <scope>NUCLEOTIDE SEQUENCE [LARGE SCALE GENOMIC DNA]</scope>
    <source>
        <strain evidence="8 9">SYSU_K30003</strain>
    </source>
</reference>
<dbReference type="SUPFAM" id="SSF88946">
    <property type="entry name" value="Sigma2 domain of RNA polymerase sigma factors"/>
    <property type="match status" value="1"/>
</dbReference>
<dbReference type="InterPro" id="IPR014284">
    <property type="entry name" value="RNA_pol_sigma-70_dom"/>
</dbReference>
<feature type="domain" description="RNA polymerase sigma-70 region 4" evidence="7">
    <location>
        <begin position="129"/>
        <end position="174"/>
    </location>
</feature>
<dbReference type="InterPro" id="IPR013324">
    <property type="entry name" value="RNA_pol_sigma_r3/r4-like"/>
</dbReference>
<dbReference type="InterPro" id="IPR007627">
    <property type="entry name" value="RNA_pol_sigma70_r2"/>
</dbReference>
<keyword evidence="4" id="KW-0238">DNA-binding</keyword>
<dbReference type="PANTHER" id="PTHR43133">
    <property type="entry name" value="RNA POLYMERASE ECF-TYPE SIGMA FACTO"/>
    <property type="match status" value="1"/>
</dbReference>
<gene>
    <name evidence="8" type="ORF">FE782_22165</name>
</gene>
<sequence length="191" mass="22741">MKEEVENHIPHLKEGDEQAFRHIYEATKDEVTRTAAFLANRPSDVPDIVSEVYVELIRSIDSYNEKLPFRQWLYGLTARQTANWNRKVWRYFRIAEKEKRYISSPAAKIPEEIWLRKERRLELTDRVRRLSGKLRAVVVLRYYHEMSFPEIAETLAIPIGTVKSRHDQALKKLKVWTETKTEEKESKAHVY</sequence>
<dbReference type="CDD" id="cd06171">
    <property type="entry name" value="Sigma70_r4"/>
    <property type="match status" value="1"/>
</dbReference>
<keyword evidence="2" id="KW-0805">Transcription regulation</keyword>
<accession>A0A5R9GF59</accession>
<dbReference type="Gene3D" id="1.10.10.10">
    <property type="entry name" value="Winged helix-like DNA-binding domain superfamily/Winged helix DNA-binding domain"/>
    <property type="match status" value="1"/>
</dbReference>
<dbReference type="GO" id="GO:0003677">
    <property type="term" value="F:DNA binding"/>
    <property type="evidence" value="ECO:0007669"/>
    <property type="project" value="UniProtKB-KW"/>
</dbReference>
<evidence type="ECO:0000256" key="2">
    <source>
        <dbReference type="ARBA" id="ARBA00023015"/>
    </source>
</evidence>
<name>A0A5R9GF59_9BACL</name>
<organism evidence="8 9">
    <name type="scientific">Paenibacillus antri</name>
    <dbReference type="NCBI Taxonomy" id="2582848"/>
    <lineage>
        <taxon>Bacteria</taxon>
        <taxon>Bacillati</taxon>
        <taxon>Bacillota</taxon>
        <taxon>Bacilli</taxon>
        <taxon>Bacillales</taxon>
        <taxon>Paenibacillaceae</taxon>
        <taxon>Paenibacillus</taxon>
    </lineage>
</organism>
<feature type="domain" description="RNA polymerase sigma-70 region 2" evidence="6">
    <location>
        <begin position="23"/>
        <end position="90"/>
    </location>
</feature>
<evidence type="ECO:0000259" key="6">
    <source>
        <dbReference type="Pfam" id="PF04542"/>
    </source>
</evidence>
<evidence type="ECO:0000259" key="7">
    <source>
        <dbReference type="Pfam" id="PF04545"/>
    </source>
</evidence>
<evidence type="ECO:0000256" key="1">
    <source>
        <dbReference type="ARBA" id="ARBA00010641"/>
    </source>
</evidence>
<keyword evidence="9" id="KW-1185">Reference proteome</keyword>
<keyword evidence="5" id="KW-0804">Transcription</keyword>
<protein>
    <submittedName>
        <fullName evidence="8">Sigma-70 family RNA polymerase sigma factor</fullName>
    </submittedName>
</protein>
<dbReference type="OrthoDB" id="9785675at2"/>
<keyword evidence="3" id="KW-0731">Sigma factor</keyword>
<dbReference type="AlphaFoldDB" id="A0A5R9GF59"/>